<name>A0A1I3TUF1_9EURY</name>
<reference evidence="9 10" key="1">
    <citation type="submission" date="2016-10" db="EMBL/GenBank/DDBJ databases">
        <authorList>
            <person name="de Groot N.N."/>
        </authorList>
    </citation>
    <scope>NUCLEOTIDE SEQUENCE [LARGE SCALE GENOMIC DNA]</scope>
    <source>
        <strain evidence="9 10">SP2</strain>
    </source>
</reference>
<dbReference type="InterPro" id="IPR039356">
    <property type="entry name" value="YfbR/HDDC2"/>
</dbReference>
<dbReference type="Gene3D" id="1.10.3210.10">
    <property type="entry name" value="Hypothetical protein af1432"/>
    <property type="match status" value="1"/>
</dbReference>
<evidence type="ECO:0000256" key="3">
    <source>
        <dbReference type="ARBA" id="ARBA00001941"/>
    </source>
</evidence>
<dbReference type="GO" id="GO:0002953">
    <property type="term" value="F:5'-deoxynucleotidase activity"/>
    <property type="evidence" value="ECO:0007669"/>
    <property type="project" value="UniProtKB-EC"/>
</dbReference>
<evidence type="ECO:0000256" key="1">
    <source>
        <dbReference type="ARBA" id="ARBA00001638"/>
    </source>
</evidence>
<dbReference type="SUPFAM" id="SSF109604">
    <property type="entry name" value="HD-domain/PDEase-like"/>
    <property type="match status" value="1"/>
</dbReference>
<dbReference type="OMA" id="TWRLCLM"/>
<feature type="domain" description="HD/PDEase" evidence="8">
    <location>
        <begin position="30"/>
        <end position="153"/>
    </location>
</feature>
<evidence type="ECO:0000256" key="2">
    <source>
        <dbReference type="ARBA" id="ARBA00001936"/>
    </source>
</evidence>
<evidence type="ECO:0000313" key="10">
    <source>
        <dbReference type="Proteomes" id="UP000182829"/>
    </source>
</evidence>
<comment type="catalytic activity">
    <reaction evidence="1">
        <text>a 2'-deoxyribonucleoside 5'-phosphate + H2O = a 2'-deoxyribonucleoside + phosphate</text>
        <dbReference type="Rhea" id="RHEA:36167"/>
        <dbReference type="ChEBI" id="CHEBI:15377"/>
        <dbReference type="ChEBI" id="CHEBI:18274"/>
        <dbReference type="ChEBI" id="CHEBI:43474"/>
        <dbReference type="ChEBI" id="CHEBI:65317"/>
        <dbReference type="EC" id="3.1.3.89"/>
    </reaction>
</comment>
<dbReference type="AlphaFoldDB" id="A0A1I3TUF1"/>
<dbReference type="GO" id="GO:0005737">
    <property type="term" value="C:cytoplasm"/>
    <property type="evidence" value="ECO:0007669"/>
    <property type="project" value="TreeGrafter"/>
</dbReference>
<keyword evidence="7 9" id="KW-0378">Hydrolase</keyword>
<dbReference type="FunFam" id="1.10.3210.10:FF:000035">
    <property type="entry name" value="HD family hydrolase"/>
    <property type="match status" value="1"/>
</dbReference>
<dbReference type="PANTHER" id="PTHR11845:SF13">
    <property type="entry name" value="5'-DEOXYNUCLEOTIDASE HDDC2"/>
    <property type="match status" value="1"/>
</dbReference>
<dbReference type="GeneID" id="14209526"/>
<sequence>MEAAELASVLEFLELKDERRTGWQLRDVDEPESVAGHTWGTATLCLLYADHEAVDDAVDRQRAVEMALVHDLAEARTGDVPTRAGQGRDRISEAEKERTEREAIDDLLAPFGLESQLRSRWAEYEARETPTACFVKDVDLLENCLQALKYEREGRYETDGTNEHFEEYDGLDEFFATAAPRLRTAFGKAAFERIKSAYEREIGRECQL</sequence>
<evidence type="ECO:0000256" key="4">
    <source>
        <dbReference type="ARBA" id="ARBA00011738"/>
    </source>
</evidence>
<dbReference type="GO" id="GO:0046872">
    <property type="term" value="F:metal ion binding"/>
    <property type="evidence" value="ECO:0007669"/>
    <property type="project" value="UniProtKB-KW"/>
</dbReference>
<dbReference type="InterPro" id="IPR006674">
    <property type="entry name" value="HD_domain"/>
</dbReference>
<evidence type="ECO:0000313" key="9">
    <source>
        <dbReference type="EMBL" id="SFJ73266.1"/>
    </source>
</evidence>
<dbReference type="EC" id="3.1.3.89" evidence="5"/>
<dbReference type="OrthoDB" id="46088at2157"/>
<dbReference type="SMART" id="SM00471">
    <property type="entry name" value="HDc"/>
    <property type="match status" value="1"/>
</dbReference>
<evidence type="ECO:0000256" key="7">
    <source>
        <dbReference type="ARBA" id="ARBA00022801"/>
    </source>
</evidence>
<comment type="cofactor">
    <cofactor evidence="3">
        <name>Co(2+)</name>
        <dbReference type="ChEBI" id="CHEBI:48828"/>
    </cofactor>
</comment>
<dbReference type="Pfam" id="PF13023">
    <property type="entry name" value="HD_3"/>
    <property type="match status" value="1"/>
</dbReference>
<evidence type="ECO:0000259" key="8">
    <source>
        <dbReference type="SMART" id="SM00471"/>
    </source>
</evidence>
<comment type="cofactor">
    <cofactor evidence="2">
        <name>Mn(2+)</name>
        <dbReference type="ChEBI" id="CHEBI:29035"/>
    </cofactor>
</comment>
<proteinExistence type="predicted"/>
<dbReference type="RefSeq" id="WP_005579135.1">
    <property type="nucleotide sequence ID" value="NZ_FORO01000068.1"/>
</dbReference>
<comment type="subunit">
    <text evidence="4">Homodimer.</text>
</comment>
<dbReference type="Proteomes" id="UP000182829">
    <property type="component" value="Unassembled WGS sequence"/>
</dbReference>
<evidence type="ECO:0000256" key="5">
    <source>
        <dbReference type="ARBA" id="ARBA00012964"/>
    </source>
</evidence>
<dbReference type="EMBL" id="FORO01000068">
    <property type="protein sequence ID" value="SFJ73266.1"/>
    <property type="molecule type" value="Genomic_DNA"/>
</dbReference>
<evidence type="ECO:0000256" key="6">
    <source>
        <dbReference type="ARBA" id="ARBA00022723"/>
    </source>
</evidence>
<keyword evidence="6" id="KW-0479">Metal-binding</keyword>
<dbReference type="PANTHER" id="PTHR11845">
    <property type="entry name" value="5'-DEOXYNUCLEOTIDASE HDDC2"/>
    <property type="match status" value="1"/>
</dbReference>
<protein>
    <recommendedName>
        <fullName evidence="5">5'-deoxynucleotidase</fullName>
        <ecNumber evidence="5">3.1.3.89</ecNumber>
    </recommendedName>
</protein>
<accession>A0A1I3TUF1</accession>
<gene>
    <name evidence="9" type="ORF">SAMN05443661_1685</name>
</gene>
<organism evidence="9 10">
    <name type="scientific">Natronobacterium gregoryi</name>
    <dbReference type="NCBI Taxonomy" id="44930"/>
    <lineage>
        <taxon>Archaea</taxon>
        <taxon>Methanobacteriati</taxon>
        <taxon>Methanobacteriota</taxon>
        <taxon>Stenosarchaea group</taxon>
        <taxon>Halobacteria</taxon>
        <taxon>Halobacteriales</taxon>
        <taxon>Natrialbaceae</taxon>
        <taxon>Natronobacterium</taxon>
    </lineage>
</organism>
<dbReference type="InterPro" id="IPR003607">
    <property type="entry name" value="HD/PDEase_dom"/>
</dbReference>